<evidence type="ECO:0000256" key="1">
    <source>
        <dbReference type="ARBA" id="ARBA00022475"/>
    </source>
</evidence>
<dbReference type="RefSeq" id="WP_136577089.1">
    <property type="nucleotide sequence ID" value="NZ_STFF01000002.1"/>
</dbReference>
<evidence type="ECO:0000256" key="3">
    <source>
        <dbReference type="ARBA" id="ARBA00022676"/>
    </source>
</evidence>
<dbReference type="AlphaFoldDB" id="A0A4V4H1G5"/>
<evidence type="ECO:0000256" key="5">
    <source>
        <dbReference type="ARBA" id="ARBA00022692"/>
    </source>
</evidence>
<dbReference type="InterPro" id="IPR001264">
    <property type="entry name" value="Glyco_trans_51"/>
</dbReference>
<evidence type="ECO:0000256" key="6">
    <source>
        <dbReference type="ARBA" id="ARBA00022960"/>
    </source>
</evidence>
<evidence type="ECO:0000256" key="9">
    <source>
        <dbReference type="ARBA" id="ARBA00023136"/>
    </source>
</evidence>
<sequence>MKNLFIIIVTTFFKRIRWIDKIRNNNINRLFLRYNIRLQVQQVKIKGLARYEIRNITIKRSVVEIEIRRLELFLNFWTLIKERTLKNAIKVQLDKLEITCRSLSKDAISANDPVSSNTKKVREEWERELYPKYEKFINAFFLFFPERLMIREVKIRFPQLEIVVAGSILSVSNNLIKADLETSFKKNINKYLVEVAVNKSEKSVIVTIDSNDLPVSNCPAPFSFTHLNFSFTQNDTDQKRKAIRGECRITDLCIHHPAIGATPLLINNFDVEVHINFTPTSFVVTKESGGNINQIPFAFQFSHDTGEKDFLRLVFHVEIDVELFKNSFPAFHNKAIRSITTEGTLLVRFRLIFSMSDPLQHFFDINILKNDLIIKDYGGFDLSYLDKPFVHKIYKDHVFLREIIVGDPHSNFMEIEHFQDKLLSIIIVCEDPNFYYHQGIDVLAIGRAIVSNMIAKKFKRGGSTITMQLARNLFLNHEKNIYRKVEEIILSLLIENYFKISKSRLLEIYVNIIEFGPNVYGIKEAAMFYFKKSPLDLSMIEFIIMMYIIPRPIHFYEALVAQSAQLFTNLKKYVQWLTNGLMTRGIITNEESGKILHDIEIICQSGSIILTNYNYDNVQMQ</sequence>
<evidence type="ECO:0000313" key="13">
    <source>
        <dbReference type="Proteomes" id="UP000306918"/>
    </source>
</evidence>
<dbReference type="SUPFAM" id="SSF53955">
    <property type="entry name" value="Lysozyme-like"/>
    <property type="match status" value="1"/>
</dbReference>
<keyword evidence="9" id="KW-0472">Membrane</keyword>
<dbReference type="PANTHER" id="PTHR30400">
    <property type="entry name" value="MONOFUNCTIONAL BIOSYNTHETIC PEPTIDOGLYCAN TRANSGLYCOSYLASE"/>
    <property type="match status" value="1"/>
</dbReference>
<dbReference type="GO" id="GO:0016020">
    <property type="term" value="C:membrane"/>
    <property type="evidence" value="ECO:0007669"/>
    <property type="project" value="InterPro"/>
</dbReference>
<evidence type="ECO:0000259" key="11">
    <source>
        <dbReference type="Pfam" id="PF00912"/>
    </source>
</evidence>
<proteinExistence type="predicted"/>
<feature type="domain" description="Glycosyl transferase family 51" evidence="11">
    <location>
        <begin position="407"/>
        <end position="557"/>
    </location>
</feature>
<dbReference type="EMBL" id="STFF01000002">
    <property type="protein sequence ID" value="THU40336.1"/>
    <property type="molecule type" value="Genomic_DNA"/>
</dbReference>
<accession>A0A4V4H1G5</accession>
<organism evidence="12 13">
    <name type="scientific">Niastella caeni</name>
    <dbReference type="NCBI Taxonomy" id="2569763"/>
    <lineage>
        <taxon>Bacteria</taxon>
        <taxon>Pseudomonadati</taxon>
        <taxon>Bacteroidota</taxon>
        <taxon>Chitinophagia</taxon>
        <taxon>Chitinophagales</taxon>
        <taxon>Chitinophagaceae</taxon>
        <taxon>Niastella</taxon>
    </lineage>
</organism>
<protein>
    <recommendedName>
        <fullName evidence="11">Glycosyl transferase family 51 domain-containing protein</fullName>
    </recommendedName>
</protein>
<comment type="caution">
    <text evidence="12">The sequence shown here is derived from an EMBL/GenBank/DDBJ whole genome shotgun (WGS) entry which is preliminary data.</text>
</comment>
<evidence type="ECO:0000256" key="10">
    <source>
        <dbReference type="ARBA" id="ARBA00023316"/>
    </source>
</evidence>
<keyword evidence="7" id="KW-0573">Peptidoglycan synthesis</keyword>
<keyword evidence="6" id="KW-0133">Cell shape</keyword>
<dbReference type="InterPro" id="IPR036950">
    <property type="entry name" value="PBP_transglycosylase"/>
</dbReference>
<dbReference type="OrthoDB" id="9766909at2"/>
<dbReference type="InterPro" id="IPR023346">
    <property type="entry name" value="Lysozyme-like_dom_sf"/>
</dbReference>
<keyword evidence="13" id="KW-1185">Reference proteome</keyword>
<dbReference type="GO" id="GO:0016763">
    <property type="term" value="F:pentosyltransferase activity"/>
    <property type="evidence" value="ECO:0007669"/>
    <property type="project" value="InterPro"/>
</dbReference>
<dbReference type="Proteomes" id="UP000306918">
    <property type="component" value="Unassembled WGS sequence"/>
</dbReference>
<evidence type="ECO:0000256" key="2">
    <source>
        <dbReference type="ARBA" id="ARBA00022519"/>
    </source>
</evidence>
<name>A0A4V4H1G5_9BACT</name>
<keyword evidence="3" id="KW-0328">Glycosyltransferase</keyword>
<dbReference type="GO" id="GO:0071555">
    <property type="term" value="P:cell wall organization"/>
    <property type="evidence" value="ECO:0007669"/>
    <property type="project" value="UniProtKB-KW"/>
</dbReference>
<evidence type="ECO:0000256" key="8">
    <source>
        <dbReference type="ARBA" id="ARBA00022989"/>
    </source>
</evidence>
<keyword evidence="1" id="KW-1003">Cell membrane</keyword>
<dbReference type="GO" id="GO:0009252">
    <property type="term" value="P:peptidoglycan biosynthetic process"/>
    <property type="evidence" value="ECO:0007669"/>
    <property type="project" value="UniProtKB-KW"/>
</dbReference>
<dbReference type="InterPro" id="IPR011812">
    <property type="entry name" value="Pep_trsgly"/>
</dbReference>
<dbReference type="PANTHER" id="PTHR30400:SF0">
    <property type="entry name" value="BIOSYNTHETIC PEPTIDOGLYCAN TRANSGLYCOSYLASE"/>
    <property type="match status" value="1"/>
</dbReference>
<evidence type="ECO:0000256" key="7">
    <source>
        <dbReference type="ARBA" id="ARBA00022984"/>
    </source>
</evidence>
<reference evidence="12 13" key="1">
    <citation type="submission" date="2019-04" db="EMBL/GenBank/DDBJ databases">
        <title>Niastella caeni sp. nov., isolated from activated sludge.</title>
        <authorList>
            <person name="Sheng M."/>
        </authorList>
    </citation>
    <scope>NUCLEOTIDE SEQUENCE [LARGE SCALE GENOMIC DNA]</scope>
    <source>
        <strain evidence="12 13">HX-2-15</strain>
    </source>
</reference>
<evidence type="ECO:0000256" key="4">
    <source>
        <dbReference type="ARBA" id="ARBA00022679"/>
    </source>
</evidence>
<keyword evidence="10" id="KW-0961">Cell wall biogenesis/degradation</keyword>
<dbReference type="Pfam" id="PF00912">
    <property type="entry name" value="Transgly"/>
    <property type="match status" value="1"/>
</dbReference>
<keyword evidence="5" id="KW-0812">Transmembrane</keyword>
<dbReference type="Gene3D" id="1.10.3810.10">
    <property type="entry name" value="Biosynthetic peptidoglycan transglycosylase-like"/>
    <property type="match status" value="1"/>
</dbReference>
<keyword evidence="2" id="KW-0997">Cell inner membrane</keyword>
<evidence type="ECO:0000313" key="12">
    <source>
        <dbReference type="EMBL" id="THU40336.1"/>
    </source>
</evidence>
<dbReference type="GO" id="GO:0009274">
    <property type="term" value="C:peptidoglycan-based cell wall"/>
    <property type="evidence" value="ECO:0007669"/>
    <property type="project" value="InterPro"/>
</dbReference>
<gene>
    <name evidence="12" type="ORF">FAM09_10740</name>
</gene>
<keyword evidence="4" id="KW-0808">Transferase</keyword>
<keyword evidence="8" id="KW-1133">Transmembrane helix</keyword>
<dbReference type="GO" id="GO:0008360">
    <property type="term" value="P:regulation of cell shape"/>
    <property type="evidence" value="ECO:0007669"/>
    <property type="project" value="UniProtKB-KW"/>
</dbReference>